<dbReference type="GO" id="GO:0005524">
    <property type="term" value="F:ATP binding"/>
    <property type="evidence" value="ECO:0007669"/>
    <property type="project" value="InterPro"/>
</dbReference>
<evidence type="ECO:0000313" key="2">
    <source>
        <dbReference type="EMBL" id="CUV08614.1"/>
    </source>
</evidence>
<sequence length="204" mass="22786">MRLLCAEGRVDSHLVRTGKLPKSQWKNLSIAVGQLAEAPIYLDDTAAMSVLEVRAKARRLKAEHDVGLLIVDYIQLMTGPKGSESRQQEISQISRSLKALAKEIEVPVIGLSQLSRAVESRSDRRPQLSDLRESGAIEQDADVVIFLYRPWVYSQEDDDRGKATIIVAKQRNGPTGTIEATFIDRFARFENIATFAEMEAESPF</sequence>
<dbReference type="PROSITE" id="PS51199">
    <property type="entry name" value="SF4_HELICASE"/>
    <property type="match status" value="1"/>
</dbReference>
<dbReference type="SUPFAM" id="SSF52540">
    <property type="entry name" value="P-loop containing nucleoside triphosphate hydrolases"/>
    <property type="match status" value="1"/>
</dbReference>
<keyword evidence="2" id="KW-0547">Nucleotide-binding</keyword>
<keyword evidence="2" id="KW-0347">Helicase</keyword>
<dbReference type="EMBL" id="FAXC01000094">
    <property type="protein sequence ID" value="CUV08614.1"/>
    <property type="molecule type" value="Genomic_DNA"/>
</dbReference>
<dbReference type="EC" id="3.6.1.-" evidence="2"/>
<dbReference type="GO" id="GO:0005829">
    <property type="term" value="C:cytosol"/>
    <property type="evidence" value="ECO:0007669"/>
    <property type="project" value="TreeGrafter"/>
</dbReference>
<dbReference type="Pfam" id="PF03796">
    <property type="entry name" value="DnaB_C"/>
    <property type="match status" value="1"/>
</dbReference>
<keyword evidence="2" id="KW-0067">ATP-binding</keyword>
<dbReference type="PANTHER" id="PTHR30153:SF2">
    <property type="entry name" value="REPLICATIVE DNA HELICASE"/>
    <property type="match status" value="1"/>
</dbReference>
<dbReference type="InterPro" id="IPR007694">
    <property type="entry name" value="DNA_helicase_DnaB-like_C"/>
</dbReference>
<evidence type="ECO:0000259" key="1">
    <source>
        <dbReference type="PROSITE" id="PS51199"/>
    </source>
</evidence>
<dbReference type="AlphaFoldDB" id="A0A160VHS1"/>
<dbReference type="CDD" id="cd00984">
    <property type="entry name" value="DnaB_C"/>
    <property type="match status" value="1"/>
</dbReference>
<feature type="domain" description="SF4 helicase" evidence="1">
    <location>
        <begin position="1"/>
        <end position="196"/>
    </location>
</feature>
<dbReference type="GO" id="GO:0016787">
    <property type="term" value="F:hydrolase activity"/>
    <property type="evidence" value="ECO:0007669"/>
    <property type="project" value="UniProtKB-KW"/>
</dbReference>
<dbReference type="GO" id="GO:0003678">
    <property type="term" value="F:DNA helicase activity"/>
    <property type="evidence" value="ECO:0007669"/>
    <property type="project" value="InterPro"/>
</dbReference>
<dbReference type="InterPro" id="IPR027417">
    <property type="entry name" value="P-loop_NTPase"/>
</dbReference>
<organism evidence="2">
    <name type="scientific">hydrothermal vent metagenome</name>
    <dbReference type="NCBI Taxonomy" id="652676"/>
    <lineage>
        <taxon>unclassified sequences</taxon>
        <taxon>metagenomes</taxon>
        <taxon>ecological metagenomes</taxon>
    </lineage>
</organism>
<dbReference type="GO" id="GO:0006260">
    <property type="term" value="P:DNA replication"/>
    <property type="evidence" value="ECO:0007669"/>
    <property type="project" value="InterPro"/>
</dbReference>
<proteinExistence type="predicted"/>
<dbReference type="PANTHER" id="PTHR30153">
    <property type="entry name" value="REPLICATIVE DNA HELICASE DNAB"/>
    <property type="match status" value="1"/>
</dbReference>
<dbReference type="Gene3D" id="3.40.50.300">
    <property type="entry name" value="P-loop containing nucleotide triphosphate hydrolases"/>
    <property type="match status" value="1"/>
</dbReference>
<gene>
    <name evidence="2" type="ORF">MGWOODY_Mmi1674</name>
</gene>
<protein>
    <submittedName>
        <fullName evidence="2">Replicative DNA helicase</fullName>
        <ecNumber evidence="2">3.6.1.-</ecNumber>
    </submittedName>
</protein>
<keyword evidence="2" id="KW-0378">Hydrolase</keyword>
<accession>A0A160VHS1</accession>
<name>A0A160VHS1_9ZZZZ</name>
<reference evidence="2" key="1">
    <citation type="submission" date="2015-10" db="EMBL/GenBank/DDBJ databases">
        <authorList>
            <person name="Gilbert D.G."/>
        </authorList>
    </citation>
    <scope>NUCLEOTIDE SEQUENCE</scope>
</reference>